<dbReference type="Gene3D" id="1.10.3810.10">
    <property type="entry name" value="Biosynthetic peptidoglycan transglycosylase-like"/>
    <property type="match status" value="1"/>
</dbReference>
<dbReference type="NCBIfam" id="TIGR02074">
    <property type="entry name" value="PBP_1a_fam"/>
    <property type="match status" value="1"/>
</dbReference>
<dbReference type="InterPro" id="IPR001264">
    <property type="entry name" value="Glyco_trans_51"/>
</dbReference>
<dbReference type="Pfam" id="PF00905">
    <property type="entry name" value="Transpeptidase"/>
    <property type="match status" value="1"/>
</dbReference>
<dbReference type="Gene3D" id="3.40.710.10">
    <property type="entry name" value="DD-peptidase/beta-lactamase superfamily"/>
    <property type="match status" value="1"/>
</dbReference>
<evidence type="ECO:0000256" key="16">
    <source>
        <dbReference type="ARBA" id="ARBA00034000"/>
    </source>
</evidence>
<evidence type="ECO:0000256" key="5">
    <source>
        <dbReference type="ARBA" id="ARBA00022670"/>
    </source>
</evidence>
<dbReference type="SUPFAM" id="SSF56601">
    <property type="entry name" value="beta-lactamase/transpeptidase-like"/>
    <property type="match status" value="1"/>
</dbReference>
<keyword evidence="22" id="KW-1185">Reference proteome</keyword>
<keyword evidence="14" id="KW-0511">Multifunctional enzyme</keyword>
<comment type="similarity">
    <text evidence="2">In the N-terminal section; belongs to the glycosyltransferase 51 family.</text>
</comment>
<keyword evidence="4" id="KW-0121">Carboxypeptidase</keyword>
<feature type="compositionally biased region" description="Basic and acidic residues" evidence="18">
    <location>
        <begin position="638"/>
        <end position="649"/>
    </location>
</feature>
<dbReference type="InterPro" id="IPR012338">
    <property type="entry name" value="Beta-lactam/transpept-like"/>
</dbReference>
<comment type="caution">
    <text evidence="21">The sequence shown here is derived from an EMBL/GenBank/DDBJ whole genome shotgun (WGS) entry which is preliminary data.</text>
</comment>
<dbReference type="AlphaFoldDB" id="A0A9W5W6F8"/>
<dbReference type="RefSeq" id="WP_051587876.1">
    <property type="nucleotide sequence ID" value="NZ_KK082273.1"/>
</dbReference>
<evidence type="ECO:0000256" key="4">
    <source>
        <dbReference type="ARBA" id="ARBA00022645"/>
    </source>
</evidence>
<gene>
    <name evidence="21" type="ORF">BG53_05965</name>
</gene>
<evidence type="ECO:0000256" key="7">
    <source>
        <dbReference type="ARBA" id="ARBA00022679"/>
    </source>
</evidence>
<feature type="compositionally biased region" description="Basic residues" evidence="18">
    <location>
        <begin position="664"/>
        <end position="674"/>
    </location>
</feature>
<dbReference type="PANTHER" id="PTHR32282:SF32">
    <property type="entry name" value="PENICILLIN-BINDING PROTEIN 2A"/>
    <property type="match status" value="1"/>
</dbReference>
<dbReference type="GO" id="GO:0008658">
    <property type="term" value="F:penicillin binding"/>
    <property type="evidence" value="ECO:0007669"/>
    <property type="project" value="InterPro"/>
</dbReference>
<comment type="catalytic activity">
    <reaction evidence="17">
        <text>[GlcNAc-(1-&gt;4)-Mur2Ac(oyl-L-Ala-gamma-D-Glu-L-Lys-D-Ala-D-Ala)](n)-di-trans,octa-cis-undecaprenyl diphosphate + beta-D-GlcNAc-(1-&gt;4)-Mur2Ac(oyl-L-Ala-gamma-D-Glu-L-Lys-D-Ala-D-Ala)-di-trans,octa-cis-undecaprenyl diphosphate = [GlcNAc-(1-&gt;4)-Mur2Ac(oyl-L-Ala-gamma-D-Glu-L-Lys-D-Ala-D-Ala)](n+1)-di-trans,octa-cis-undecaprenyl diphosphate + di-trans,octa-cis-undecaprenyl diphosphate + H(+)</text>
        <dbReference type="Rhea" id="RHEA:23708"/>
        <dbReference type="Rhea" id="RHEA-COMP:9602"/>
        <dbReference type="Rhea" id="RHEA-COMP:9603"/>
        <dbReference type="ChEBI" id="CHEBI:15378"/>
        <dbReference type="ChEBI" id="CHEBI:58405"/>
        <dbReference type="ChEBI" id="CHEBI:60033"/>
        <dbReference type="ChEBI" id="CHEBI:78435"/>
        <dbReference type="EC" id="2.4.99.28"/>
    </reaction>
</comment>
<dbReference type="FunFam" id="1.10.3810.10:FF:000001">
    <property type="entry name" value="Penicillin-binding protein 1A"/>
    <property type="match status" value="1"/>
</dbReference>
<dbReference type="InterPro" id="IPR036950">
    <property type="entry name" value="PBP_transglycosylase"/>
</dbReference>
<evidence type="ECO:0000256" key="12">
    <source>
        <dbReference type="ARBA" id="ARBA00022989"/>
    </source>
</evidence>
<feature type="domain" description="Penicillin-binding protein transpeptidase" evidence="19">
    <location>
        <begin position="324"/>
        <end position="604"/>
    </location>
</feature>
<name>A0A9W5W6F8_9BACL</name>
<evidence type="ECO:0000259" key="20">
    <source>
        <dbReference type="Pfam" id="PF00912"/>
    </source>
</evidence>
<dbReference type="OrthoDB" id="9766909at2"/>
<evidence type="ECO:0000313" key="21">
    <source>
        <dbReference type="EMBL" id="EXX86590.1"/>
    </source>
</evidence>
<dbReference type="GO" id="GO:0009252">
    <property type="term" value="P:peptidoglycan biosynthetic process"/>
    <property type="evidence" value="ECO:0007669"/>
    <property type="project" value="UniProtKB-KW"/>
</dbReference>
<keyword evidence="5" id="KW-0645">Protease</keyword>
<keyword evidence="9" id="KW-0378">Hydrolase</keyword>
<dbReference type="EMBL" id="JFHU01000185">
    <property type="protein sequence ID" value="EXX86590.1"/>
    <property type="molecule type" value="Genomic_DNA"/>
</dbReference>
<keyword evidence="7" id="KW-0808">Transferase</keyword>
<evidence type="ECO:0000256" key="8">
    <source>
        <dbReference type="ARBA" id="ARBA00022692"/>
    </source>
</evidence>
<dbReference type="GO" id="GO:0030288">
    <property type="term" value="C:outer membrane-bounded periplasmic space"/>
    <property type="evidence" value="ECO:0007669"/>
    <property type="project" value="TreeGrafter"/>
</dbReference>
<keyword evidence="6" id="KW-0328">Glycosyltransferase</keyword>
<evidence type="ECO:0000256" key="13">
    <source>
        <dbReference type="ARBA" id="ARBA00023136"/>
    </source>
</evidence>
<dbReference type="Proteomes" id="UP000053750">
    <property type="component" value="Unassembled WGS sequence"/>
</dbReference>
<evidence type="ECO:0000256" key="17">
    <source>
        <dbReference type="ARBA" id="ARBA00049902"/>
    </source>
</evidence>
<keyword evidence="11" id="KW-0573">Peptidoglycan synthesis</keyword>
<evidence type="ECO:0000256" key="15">
    <source>
        <dbReference type="ARBA" id="ARBA00023316"/>
    </source>
</evidence>
<comment type="catalytic activity">
    <reaction evidence="16">
        <text>Preferential cleavage: (Ac)2-L-Lys-D-Ala-|-D-Ala. Also transpeptidation of peptidyl-alanyl moieties that are N-acyl substituents of D-alanine.</text>
        <dbReference type="EC" id="3.4.16.4"/>
    </reaction>
</comment>
<keyword evidence="8" id="KW-0812">Transmembrane</keyword>
<keyword evidence="3" id="KW-1003">Cell membrane</keyword>
<dbReference type="InterPro" id="IPR023346">
    <property type="entry name" value="Lysozyme-like_dom_sf"/>
</dbReference>
<dbReference type="GO" id="GO:0008360">
    <property type="term" value="P:regulation of cell shape"/>
    <property type="evidence" value="ECO:0007669"/>
    <property type="project" value="UniProtKB-KW"/>
</dbReference>
<evidence type="ECO:0000256" key="1">
    <source>
        <dbReference type="ARBA" id="ARBA00007090"/>
    </source>
</evidence>
<evidence type="ECO:0000256" key="2">
    <source>
        <dbReference type="ARBA" id="ARBA00007739"/>
    </source>
</evidence>
<dbReference type="PANTHER" id="PTHR32282">
    <property type="entry name" value="BINDING PROTEIN TRANSPEPTIDASE, PUTATIVE-RELATED"/>
    <property type="match status" value="1"/>
</dbReference>
<organism evidence="21 22">
    <name type="scientific">Paenibacillus darwinianus</name>
    <dbReference type="NCBI Taxonomy" id="1380763"/>
    <lineage>
        <taxon>Bacteria</taxon>
        <taxon>Bacillati</taxon>
        <taxon>Bacillota</taxon>
        <taxon>Bacilli</taxon>
        <taxon>Bacillales</taxon>
        <taxon>Paenibacillaceae</taxon>
        <taxon>Paenibacillus</taxon>
    </lineage>
</organism>
<keyword evidence="10" id="KW-0133">Cell shape</keyword>
<comment type="similarity">
    <text evidence="1">In the C-terminal section; belongs to the transpeptidase family.</text>
</comment>
<keyword evidence="13" id="KW-0472">Membrane</keyword>
<dbReference type="InterPro" id="IPR001460">
    <property type="entry name" value="PCN-bd_Tpept"/>
</dbReference>
<feature type="domain" description="Glycosyl transferase family 51" evidence="20">
    <location>
        <begin position="56"/>
        <end position="226"/>
    </location>
</feature>
<keyword evidence="15" id="KW-0961">Cell wall biogenesis/degradation</keyword>
<feature type="compositionally biased region" description="Acidic residues" evidence="18">
    <location>
        <begin position="650"/>
        <end position="660"/>
    </location>
</feature>
<evidence type="ECO:0000256" key="3">
    <source>
        <dbReference type="ARBA" id="ARBA00022475"/>
    </source>
</evidence>
<dbReference type="InterPro" id="IPR050396">
    <property type="entry name" value="Glycosyltr_51/Transpeptidase"/>
</dbReference>
<reference evidence="21 22" key="1">
    <citation type="submission" date="2014-02" db="EMBL/GenBank/DDBJ databases">
        <title>Genome sequence of Paenibacillus darwinianus reveals adaptive mechanisms for survival in Antarctic soils.</title>
        <authorList>
            <person name="Dsouza M."/>
            <person name="Taylor M.W."/>
            <person name="Turner S.J."/>
            <person name="Aislabie J."/>
        </authorList>
    </citation>
    <scope>NUCLEOTIDE SEQUENCE [LARGE SCALE GENOMIC DNA]</scope>
    <source>
        <strain evidence="21 22">CE1</strain>
    </source>
</reference>
<proteinExistence type="inferred from homology"/>
<feature type="region of interest" description="Disordered" evidence="18">
    <location>
        <begin position="635"/>
        <end position="683"/>
    </location>
</feature>
<dbReference type="GO" id="GO:0071555">
    <property type="term" value="P:cell wall organization"/>
    <property type="evidence" value="ECO:0007669"/>
    <property type="project" value="UniProtKB-KW"/>
</dbReference>
<evidence type="ECO:0000256" key="11">
    <source>
        <dbReference type="ARBA" id="ARBA00022984"/>
    </source>
</evidence>
<dbReference type="GO" id="GO:0009002">
    <property type="term" value="F:serine-type D-Ala-D-Ala carboxypeptidase activity"/>
    <property type="evidence" value="ECO:0007669"/>
    <property type="project" value="UniProtKB-EC"/>
</dbReference>
<evidence type="ECO:0000256" key="6">
    <source>
        <dbReference type="ARBA" id="ARBA00022676"/>
    </source>
</evidence>
<evidence type="ECO:0000256" key="14">
    <source>
        <dbReference type="ARBA" id="ARBA00023268"/>
    </source>
</evidence>
<dbReference type="Pfam" id="PF00912">
    <property type="entry name" value="Transgly"/>
    <property type="match status" value="1"/>
</dbReference>
<evidence type="ECO:0000256" key="9">
    <source>
        <dbReference type="ARBA" id="ARBA00022801"/>
    </source>
</evidence>
<evidence type="ECO:0000259" key="19">
    <source>
        <dbReference type="Pfam" id="PF00905"/>
    </source>
</evidence>
<dbReference type="GO" id="GO:0006508">
    <property type="term" value="P:proteolysis"/>
    <property type="evidence" value="ECO:0007669"/>
    <property type="project" value="UniProtKB-KW"/>
</dbReference>
<sequence length="683" mass="73989">MRSWRFWRNFSLVLVAAVSAVFLGGAVWVSGQNIDKLAEPLPEPTIIFDRYGQPASKLRTSKVVPVKLADVAEPMKQAIIAVEDKRFYSHRGVDVSALARAMWRNTTAGGVVEGGSTITQQLAKNGLLTPERSFKRKLREAAVALKIESEYEKDEILEMYLNRIYFGEGSWGIQAAASAYFGKKASELTVAESALLAALPKAPSRYTPFRNPEGAAERRNVVLDLMKEQGYLTDEAYAKAVLEPIRLNQAKGNDPLVGQYGSYIDYVIEEAANVYGIPEAELMGGGLRIFTGLDPKAQRASEAVFADDANFPPTGTDGITVQSGAVLTDPSSGAIRGMVGGRGDQSSRGLNRAVSIRRQPGSAFKPIAVYGPALDSGYDAESTLYDGELDIGGYRPTNAGGTSRGQISLREALIRSYNVPAVWLLNEIGLSKGWNMAERAGFQVTEEDRNLSLALGGLYKGVSPLQMAQAYGSFANGGVMRQAHAIRVIKSKDGNVLAKAEPVETKLVSPETAYSLTLLLEEVVERGTGKRAALGRPVAGKTGTTQLPDTKQYAGKEGTLDAWFVGYTPQLAAAVWVGYDKPDAEHVMATSGGSSPAVVFQAIMLKALEGVPAAEFAAPPGWKAAVTVAPVPWADSGWKADRGEWRERDWDDDDGDDDEWKEDRKKHGKERKGKRERDEDDED</sequence>
<evidence type="ECO:0000313" key="22">
    <source>
        <dbReference type="Proteomes" id="UP000053750"/>
    </source>
</evidence>
<dbReference type="GO" id="GO:0008955">
    <property type="term" value="F:peptidoglycan glycosyltransferase activity"/>
    <property type="evidence" value="ECO:0007669"/>
    <property type="project" value="UniProtKB-EC"/>
</dbReference>
<accession>A0A9W5W6F8</accession>
<keyword evidence="12" id="KW-1133">Transmembrane helix</keyword>
<evidence type="ECO:0000256" key="18">
    <source>
        <dbReference type="SAM" id="MobiDB-lite"/>
    </source>
</evidence>
<protein>
    <submittedName>
        <fullName evidence="21">Transglycosylase</fullName>
    </submittedName>
</protein>
<dbReference type="SUPFAM" id="SSF53955">
    <property type="entry name" value="Lysozyme-like"/>
    <property type="match status" value="1"/>
</dbReference>
<evidence type="ECO:0000256" key="10">
    <source>
        <dbReference type="ARBA" id="ARBA00022960"/>
    </source>
</evidence>